<accession>A0ABP9HFJ4</accession>
<organism evidence="2 3">
    <name type="scientific">Yinghuangia aomiensis</name>
    <dbReference type="NCBI Taxonomy" id="676205"/>
    <lineage>
        <taxon>Bacteria</taxon>
        <taxon>Bacillati</taxon>
        <taxon>Actinomycetota</taxon>
        <taxon>Actinomycetes</taxon>
        <taxon>Kitasatosporales</taxon>
        <taxon>Streptomycetaceae</taxon>
        <taxon>Yinghuangia</taxon>
    </lineage>
</organism>
<feature type="region of interest" description="Disordered" evidence="1">
    <location>
        <begin position="91"/>
        <end position="120"/>
    </location>
</feature>
<dbReference type="EMBL" id="BAABHS010000013">
    <property type="protein sequence ID" value="GAA4969672.1"/>
    <property type="molecule type" value="Genomic_DNA"/>
</dbReference>
<evidence type="ECO:0000256" key="1">
    <source>
        <dbReference type="SAM" id="MobiDB-lite"/>
    </source>
</evidence>
<feature type="compositionally biased region" description="Pro residues" evidence="1">
    <location>
        <begin position="105"/>
        <end position="114"/>
    </location>
</feature>
<evidence type="ECO:0000313" key="3">
    <source>
        <dbReference type="Proteomes" id="UP001500466"/>
    </source>
</evidence>
<sequence>MIRPPSPAYGPAMAQSMTIRTATGPARTRKAGAALLAILLATAACSSSDGDTSTTSVDAVSAAAGRLDRPGPCPFAFDMAAALRKAGAAGKAVPDDPAAVGEIHAPPPGGPSAPVPASQLFPDIPATEAYSAIECDYRVDGLPLRVTVVATRTDNGAFALLLPSLAHTRGVDDSTDAFRTWARTVPRPGKVTAPPDARAAAFVRIPVRDGGDVALVVKTAGNFAATPGELSSAQVSTIADTLKSGPHT</sequence>
<name>A0ABP9HFJ4_9ACTN</name>
<reference evidence="3" key="1">
    <citation type="journal article" date="2019" name="Int. J. Syst. Evol. Microbiol.">
        <title>The Global Catalogue of Microorganisms (GCM) 10K type strain sequencing project: providing services to taxonomists for standard genome sequencing and annotation.</title>
        <authorList>
            <consortium name="The Broad Institute Genomics Platform"/>
            <consortium name="The Broad Institute Genome Sequencing Center for Infectious Disease"/>
            <person name="Wu L."/>
            <person name="Ma J."/>
        </authorList>
    </citation>
    <scope>NUCLEOTIDE SEQUENCE [LARGE SCALE GENOMIC DNA]</scope>
    <source>
        <strain evidence="3">JCM 17986</strain>
    </source>
</reference>
<protein>
    <recommendedName>
        <fullName evidence="4">DUF3558 domain-containing protein</fullName>
    </recommendedName>
</protein>
<proteinExistence type="predicted"/>
<evidence type="ECO:0000313" key="2">
    <source>
        <dbReference type="EMBL" id="GAA4969672.1"/>
    </source>
</evidence>
<gene>
    <name evidence="2" type="ORF">GCM10023205_38710</name>
</gene>
<evidence type="ECO:0008006" key="4">
    <source>
        <dbReference type="Google" id="ProtNLM"/>
    </source>
</evidence>
<comment type="caution">
    <text evidence="2">The sequence shown here is derived from an EMBL/GenBank/DDBJ whole genome shotgun (WGS) entry which is preliminary data.</text>
</comment>
<dbReference type="Proteomes" id="UP001500466">
    <property type="component" value="Unassembled WGS sequence"/>
</dbReference>
<keyword evidence="3" id="KW-1185">Reference proteome</keyword>